<accession>A0ABM8AZ75</accession>
<evidence type="ECO:0000313" key="2">
    <source>
        <dbReference type="Proteomes" id="UP001317742"/>
    </source>
</evidence>
<dbReference type="RefSeq" id="WP_281762707.1">
    <property type="nucleotide sequence ID" value="NZ_AP026709.1"/>
</dbReference>
<evidence type="ECO:0000313" key="1">
    <source>
        <dbReference type="EMBL" id="BDQ36827.1"/>
    </source>
</evidence>
<proteinExistence type="predicted"/>
<dbReference type="EMBL" id="AP026709">
    <property type="protein sequence ID" value="BDQ36827.1"/>
    <property type="molecule type" value="Genomic_DNA"/>
</dbReference>
<organism evidence="1 2">
    <name type="scientific">Pseudodesulfovibrio nedwellii</name>
    <dbReference type="NCBI Taxonomy" id="2973072"/>
    <lineage>
        <taxon>Bacteria</taxon>
        <taxon>Pseudomonadati</taxon>
        <taxon>Thermodesulfobacteriota</taxon>
        <taxon>Desulfovibrionia</taxon>
        <taxon>Desulfovibrionales</taxon>
        <taxon>Desulfovibrionaceae</taxon>
    </lineage>
</organism>
<name>A0ABM8AZ75_9BACT</name>
<gene>
    <name evidence="1" type="ORF">SYK_11870</name>
</gene>
<keyword evidence="2" id="KW-1185">Reference proteome</keyword>
<sequence>MSNKFEATNMTFFSLPIYRNEANGSLLGFIAFKKQKIIFASGVNQVQEATYGIFSHFIYANDEIYLEDCLTTTGRYDDQTDTFKFQSGSKNYTLCNIDAGAQGKYRRIATCLCELKNGEFRVNQILSN</sequence>
<protein>
    <submittedName>
        <fullName evidence="1">Uncharacterized protein</fullName>
    </submittedName>
</protein>
<reference evidence="1 2" key="1">
    <citation type="submission" date="2022-08" db="EMBL/GenBank/DDBJ databases">
        <title>Genome Sequence of the sulphate-reducing bacterium, Pseudodesulfovibrio sp. SYK.</title>
        <authorList>
            <person name="Kondo R."/>
            <person name="Kataoka T."/>
        </authorList>
    </citation>
    <scope>NUCLEOTIDE SEQUENCE [LARGE SCALE GENOMIC DNA]</scope>
    <source>
        <strain evidence="1 2">SYK</strain>
    </source>
</reference>
<dbReference type="Proteomes" id="UP001317742">
    <property type="component" value="Chromosome"/>
</dbReference>